<evidence type="ECO:0000313" key="3">
    <source>
        <dbReference type="EMBL" id="OGM26188.1"/>
    </source>
</evidence>
<accession>A0A1F7YHX2</accession>
<gene>
    <name evidence="3" type="ORF">A2628_02515</name>
</gene>
<dbReference type="InterPro" id="IPR006059">
    <property type="entry name" value="SBP"/>
</dbReference>
<keyword evidence="2" id="KW-0812">Transmembrane</keyword>
<dbReference type="Pfam" id="PF01547">
    <property type="entry name" value="SBP_bac_1"/>
    <property type="match status" value="1"/>
</dbReference>
<dbReference type="Gene3D" id="3.40.190.10">
    <property type="entry name" value="Periplasmic binding protein-like II"/>
    <property type="match status" value="1"/>
</dbReference>
<dbReference type="PANTHER" id="PTHR43649:SF12">
    <property type="entry name" value="DIACETYLCHITOBIOSE BINDING PROTEIN DASA"/>
    <property type="match status" value="1"/>
</dbReference>
<sequence>MYDTINLDGFSQIFYSNNMVQEKYQPRPDDKLGKIPTASKENIIQNKSEISHVENSPVGTNNTPSDENYPFHDYSGNSEEEEFVYTPKLGSQSKKLLRVLVMVITFIAILVPLIYLLTKLKPGDGKNIGVSGEIVWWGLGYTKDVVQPLIDEYVKENPNSKITFIEESPTDYRERLANSLSQGKGPDVLTIHNSWVPMFREALDIMPREFMTYDDFARTYYPVAVGDLTTGSGIVGVPLEYDGLTLYINESIFSTAGKIPPRTWDQFRQLAGELTTRNDKGIIIQSGSSVGITQNVDYWPEIVGLLMYQNKANLYKPAGTDAAQAEEAISFYSDFSAFDKVWDTTLPRSTEAFAEGKVAMYFGPARAIDTINKFNRNLNFKTIPIPQVRRNDPTEPDVSYASYWVEGVWNKSADKELAWDLLKFLSQPESLEKMFNNSAKAGVIGKPYPRIDMRDKLINDAVLGSIVALAPNAKSWYLAGGTNDGATGLNSLLAEVYKKGVDTLVATKNRKAAKNVVETISSEAEKVYAKFGIGPR</sequence>
<reference evidence="3 4" key="1">
    <citation type="journal article" date="2016" name="Nat. Commun.">
        <title>Thousands of microbial genomes shed light on interconnected biogeochemical processes in an aquifer system.</title>
        <authorList>
            <person name="Anantharaman K."/>
            <person name="Brown C.T."/>
            <person name="Hug L.A."/>
            <person name="Sharon I."/>
            <person name="Castelle C.J."/>
            <person name="Probst A.J."/>
            <person name="Thomas B.C."/>
            <person name="Singh A."/>
            <person name="Wilkins M.J."/>
            <person name="Karaoz U."/>
            <person name="Brodie E.L."/>
            <person name="Williams K.H."/>
            <person name="Hubbard S.S."/>
            <person name="Banfield J.F."/>
        </authorList>
    </citation>
    <scope>NUCLEOTIDE SEQUENCE [LARGE SCALE GENOMIC DNA]</scope>
</reference>
<keyword evidence="2" id="KW-0472">Membrane</keyword>
<comment type="caution">
    <text evidence="3">The sequence shown here is derived from an EMBL/GenBank/DDBJ whole genome shotgun (WGS) entry which is preliminary data.</text>
</comment>
<evidence type="ECO:0000256" key="1">
    <source>
        <dbReference type="SAM" id="MobiDB-lite"/>
    </source>
</evidence>
<dbReference type="PANTHER" id="PTHR43649">
    <property type="entry name" value="ARABINOSE-BINDING PROTEIN-RELATED"/>
    <property type="match status" value="1"/>
</dbReference>
<name>A0A1F7YHX2_9BACT</name>
<feature type="region of interest" description="Disordered" evidence="1">
    <location>
        <begin position="50"/>
        <end position="73"/>
    </location>
</feature>
<dbReference type="EMBL" id="MGGL01000015">
    <property type="protein sequence ID" value="OGM26188.1"/>
    <property type="molecule type" value="Genomic_DNA"/>
</dbReference>
<dbReference type="SUPFAM" id="SSF53850">
    <property type="entry name" value="Periplasmic binding protein-like II"/>
    <property type="match status" value="1"/>
</dbReference>
<evidence type="ECO:0000256" key="2">
    <source>
        <dbReference type="SAM" id="Phobius"/>
    </source>
</evidence>
<feature type="transmembrane region" description="Helical" evidence="2">
    <location>
        <begin position="96"/>
        <end position="117"/>
    </location>
</feature>
<evidence type="ECO:0000313" key="4">
    <source>
        <dbReference type="Proteomes" id="UP000179221"/>
    </source>
</evidence>
<evidence type="ECO:0008006" key="5">
    <source>
        <dbReference type="Google" id="ProtNLM"/>
    </source>
</evidence>
<proteinExistence type="predicted"/>
<feature type="compositionally biased region" description="Polar residues" evidence="1">
    <location>
        <begin position="50"/>
        <end position="66"/>
    </location>
</feature>
<protein>
    <recommendedName>
        <fullName evidence="5">ABC transporter substrate-binding protein</fullName>
    </recommendedName>
</protein>
<organism evidence="3 4">
    <name type="scientific">Candidatus Woesebacteria bacterium RIFCSPHIGHO2_01_FULL_40_22</name>
    <dbReference type="NCBI Taxonomy" id="1802499"/>
    <lineage>
        <taxon>Bacteria</taxon>
        <taxon>Candidatus Woeseibacteriota</taxon>
    </lineage>
</organism>
<dbReference type="Proteomes" id="UP000179221">
    <property type="component" value="Unassembled WGS sequence"/>
</dbReference>
<keyword evidence="2" id="KW-1133">Transmembrane helix</keyword>
<dbReference type="AlphaFoldDB" id="A0A1F7YHX2"/>
<dbReference type="InterPro" id="IPR050490">
    <property type="entry name" value="Bact_solute-bd_prot1"/>
</dbReference>